<dbReference type="PROSITE" id="PS51626">
    <property type="entry name" value="SAM_MT_TRM1"/>
    <property type="match status" value="1"/>
</dbReference>
<accession>A0A7C7ZFB2</accession>
<sequence>MKLQREGAVEFEAEASGPGSGPGRAGGVFYNPAMAFARDLHIALWRKLAPAGTTLDGLAASGVRGLRLMAEAGAAVEFCDCSPLAVAAIRANLSRNSLAAEVHEGDLLEVLEGREFGALDIDPFGTPARFLPAAVRAVAERGVLGVAATDTAVLCGAQPRACERRYGALPLAGVAAKEIGLRVLLGAIAREAAATGRAVTPLLCYVEGHHLRAWVRLVPGKSPPLRWLSREMALYDEPARGRAGPLWAGALGEPAAFPDAAELPGDAASPRRRRLERLLTTLHAELPGPPGLWDMNEMARAVGRGETPARERIVVALRARGWFASSSIFHPLGIRTDAPSDEQAAAVQSL</sequence>
<gene>
    <name evidence="9" type="ORF">EYQ16_00750</name>
</gene>
<evidence type="ECO:0000313" key="9">
    <source>
        <dbReference type="EMBL" id="HIG63040.1"/>
    </source>
</evidence>
<dbReference type="SUPFAM" id="SSF53335">
    <property type="entry name" value="S-adenosyl-L-methionine-dependent methyltransferases"/>
    <property type="match status" value="1"/>
</dbReference>
<evidence type="ECO:0000256" key="1">
    <source>
        <dbReference type="ARBA" id="ARBA00022555"/>
    </source>
</evidence>
<evidence type="ECO:0000256" key="7">
    <source>
        <dbReference type="ARBA" id="ARBA00039099"/>
    </source>
</evidence>
<dbReference type="Pfam" id="PF02005">
    <property type="entry name" value="TRM"/>
    <property type="match status" value="2"/>
</dbReference>
<dbReference type="InterPro" id="IPR042296">
    <property type="entry name" value="tRNA_met_Trm1_C"/>
</dbReference>
<evidence type="ECO:0000256" key="8">
    <source>
        <dbReference type="PROSITE-ProRule" id="PRU00958"/>
    </source>
</evidence>
<dbReference type="GO" id="GO:0000049">
    <property type="term" value="F:tRNA binding"/>
    <property type="evidence" value="ECO:0007669"/>
    <property type="project" value="UniProtKB-UniRule"/>
</dbReference>
<dbReference type="InterPro" id="IPR002905">
    <property type="entry name" value="Trm1"/>
</dbReference>
<dbReference type="EC" id="2.1.1.216" evidence="7"/>
<keyword evidence="3 8" id="KW-0808">Transferase</keyword>
<reference evidence="10" key="1">
    <citation type="journal article" date="2019" name="bioRxiv">
        <title>Genome diversification in globally distributed novel marine Proteobacteria is linked to environmental adaptation.</title>
        <authorList>
            <person name="Zhou Z."/>
            <person name="Tran P.Q."/>
            <person name="Kieft K."/>
            <person name="Anantharaman K."/>
        </authorList>
    </citation>
    <scope>NUCLEOTIDE SEQUENCE [LARGE SCALE GENOMIC DNA]</scope>
</reference>
<dbReference type="EMBL" id="DUAV01000006">
    <property type="protein sequence ID" value="HIG63040.1"/>
    <property type="molecule type" value="Genomic_DNA"/>
</dbReference>
<dbReference type="Proteomes" id="UP000589516">
    <property type="component" value="Unassembled WGS sequence"/>
</dbReference>
<comment type="similarity">
    <text evidence="8">Belongs to the class I-like SAM-binding methyltransferase superfamily. Trm1 family.</text>
</comment>
<evidence type="ECO:0000313" key="10">
    <source>
        <dbReference type="Proteomes" id="UP000589516"/>
    </source>
</evidence>
<evidence type="ECO:0000256" key="5">
    <source>
        <dbReference type="ARBA" id="ARBA00022694"/>
    </source>
</evidence>
<dbReference type="AlphaFoldDB" id="A0A7C7ZFB2"/>
<evidence type="ECO:0000256" key="6">
    <source>
        <dbReference type="ARBA" id="ARBA00022884"/>
    </source>
</evidence>
<dbReference type="GO" id="GO:0002940">
    <property type="term" value="P:tRNA N2-guanine methylation"/>
    <property type="evidence" value="ECO:0007669"/>
    <property type="project" value="TreeGrafter"/>
</dbReference>
<keyword evidence="5 8" id="KW-0819">tRNA processing</keyword>
<keyword evidence="4 8" id="KW-0949">S-adenosyl-L-methionine</keyword>
<dbReference type="Gene3D" id="3.40.50.150">
    <property type="entry name" value="Vaccinia Virus protein VP39"/>
    <property type="match status" value="1"/>
</dbReference>
<dbReference type="PANTHER" id="PTHR10631:SF3">
    <property type="entry name" value="TRNA (GUANINE(26)-N(2))-DIMETHYLTRANSFERASE"/>
    <property type="match status" value="1"/>
</dbReference>
<keyword evidence="2 8" id="KW-0489">Methyltransferase</keyword>
<protein>
    <recommendedName>
        <fullName evidence="7">tRNA (guanine(26)-N(2))-dimethyltransferase</fullName>
        <ecNumber evidence="7">2.1.1.216</ecNumber>
    </recommendedName>
</protein>
<dbReference type="GO" id="GO:0160104">
    <property type="term" value="F:tRNA (guanine(26)-N2)-dimethyltransferase activity"/>
    <property type="evidence" value="ECO:0007669"/>
    <property type="project" value="UniProtKB-EC"/>
</dbReference>
<name>A0A7C7ZFB2_9ARCH</name>
<keyword evidence="1 8" id="KW-0820">tRNA-binding</keyword>
<proteinExistence type="inferred from homology"/>
<organism evidence="9 10">
    <name type="scientific">Marine Group III euryarchaeote</name>
    <dbReference type="NCBI Taxonomy" id="2173149"/>
    <lineage>
        <taxon>Archaea</taxon>
        <taxon>Methanobacteriati</taxon>
        <taxon>Thermoplasmatota</taxon>
        <taxon>Thermoplasmata</taxon>
        <taxon>Candidatus Thermoprofundales</taxon>
    </lineage>
</organism>
<comment type="caution">
    <text evidence="9">The sequence shown here is derived from an EMBL/GenBank/DDBJ whole genome shotgun (WGS) entry which is preliminary data.</text>
</comment>
<dbReference type="InterPro" id="IPR029063">
    <property type="entry name" value="SAM-dependent_MTases_sf"/>
</dbReference>
<keyword evidence="6 8" id="KW-0694">RNA-binding</keyword>
<evidence type="ECO:0000256" key="4">
    <source>
        <dbReference type="ARBA" id="ARBA00022691"/>
    </source>
</evidence>
<evidence type="ECO:0000256" key="2">
    <source>
        <dbReference type="ARBA" id="ARBA00022603"/>
    </source>
</evidence>
<evidence type="ECO:0000256" key="3">
    <source>
        <dbReference type="ARBA" id="ARBA00022679"/>
    </source>
</evidence>
<dbReference type="PANTHER" id="PTHR10631">
    <property type="entry name" value="N 2 ,N 2 -DIMETHYLGUANOSINE TRNA METHYLTRANSFERASE"/>
    <property type="match status" value="1"/>
</dbReference>
<dbReference type="Gene3D" id="3.30.56.70">
    <property type="entry name" value="N2,N2-dimethylguanosine tRNA methyltransferase, C-terminal domain"/>
    <property type="match status" value="1"/>
</dbReference>